<dbReference type="GeneID" id="54478625"/>
<dbReference type="OrthoDB" id="5426707at2759"/>
<feature type="region of interest" description="Disordered" evidence="1">
    <location>
        <begin position="1"/>
        <end position="126"/>
    </location>
</feature>
<keyword evidence="3" id="KW-1185">Reference proteome</keyword>
<name>A0A6A6PJ88_9PEZI</name>
<gene>
    <name evidence="2" type="ORF">BDY17DRAFT_327101</name>
</gene>
<dbReference type="EMBL" id="MU001640">
    <property type="protein sequence ID" value="KAF2480118.1"/>
    <property type="molecule type" value="Genomic_DNA"/>
</dbReference>
<dbReference type="AlphaFoldDB" id="A0A6A6PJ88"/>
<sequence>MARTKAEPRAGNPGFLSRLRQRKQPTSTHNVVSHEHSVNPITGTHTETHKTKTHPRGPAAGGHGGKGPLAKKHKGTTAAGGVPRRKPTPADKLSGALLKVEGSLERKPGKKAAGARRMNGTDGRVV</sequence>
<dbReference type="Proteomes" id="UP000799767">
    <property type="component" value="Unassembled WGS sequence"/>
</dbReference>
<organism evidence="2 3">
    <name type="scientific">Neohortaea acidophila</name>
    <dbReference type="NCBI Taxonomy" id="245834"/>
    <lineage>
        <taxon>Eukaryota</taxon>
        <taxon>Fungi</taxon>
        <taxon>Dikarya</taxon>
        <taxon>Ascomycota</taxon>
        <taxon>Pezizomycotina</taxon>
        <taxon>Dothideomycetes</taxon>
        <taxon>Dothideomycetidae</taxon>
        <taxon>Mycosphaerellales</taxon>
        <taxon>Teratosphaeriaceae</taxon>
        <taxon>Neohortaea</taxon>
    </lineage>
</organism>
<reference evidence="2" key="1">
    <citation type="journal article" date="2020" name="Stud. Mycol.">
        <title>101 Dothideomycetes genomes: a test case for predicting lifestyles and emergence of pathogens.</title>
        <authorList>
            <person name="Haridas S."/>
            <person name="Albert R."/>
            <person name="Binder M."/>
            <person name="Bloem J."/>
            <person name="Labutti K."/>
            <person name="Salamov A."/>
            <person name="Andreopoulos B."/>
            <person name="Baker S."/>
            <person name="Barry K."/>
            <person name="Bills G."/>
            <person name="Bluhm B."/>
            <person name="Cannon C."/>
            <person name="Castanera R."/>
            <person name="Culley D."/>
            <person name="Daum C."/>
            <person name="Ezra D."/>
            <person name="Gonzalez J."/>
            <person name="Henrissat B."/>
            <person name="Kuo A."/>
            <person name="Liang C."/>
            <person name="Lipzen A."/>
            <person name="Lutzoni F."/>
            <person name="Magnuson J."/>
            <person name="Mondo S."/>
            <person name="Nolan M."/>
            <person name="Ohm R."/>
            <person name="Pangilinan J."/>
            <person name="Park H.-J."/>
            <person name="Ramirez L."/>
            <person name="Alfaro M."/>
            <person name="Sun H."/>
            <person name="Tritt A."/>
            <person name="Yoshinaga Y."/>
            <person name="Zwiers L.-H."/>
            <person name="Turgeon B."/>
            <person name="Goodwin S."/>
            <person name="Spatafora J."/>
            <person name="Crous P."/>
            <person name="Grigoriev I."/>
        </authorList>
    </citation>
    <scope>NUCLEOTIDE SEQUENCE</scope>
    <source>
        <strain evidence="2">CBS 113389</strain>
    </source>
</reference>
<protein>
    <submittedName>
        <fullName evidence="2">Uncharacterized protein</fullName>
    </submittedName>
</protein>
<evidence type="ECO:0000313" key="2">
    <source>
        <dbReference type="EMBL" id="KAF2480118.1"/>
    </source>
</evidence>
<evidence type="ECO:0000313" key="3">
    <source>
        <dbReference type="Proteomes" id="UP000799767"/>
    </source>
</evidence>
<accession>A0A6A6PJ88</accession>
<evidence type="ECO:0000256" key="1">
    <source>
        <dbReference type="SAM" id="MobiDB-lite"/>
    </source>
</evidence>
<dbReference type="RefSeq" id="XP_033586688.1">
    <property type="nucleotide sequence ID" value="XM_033737623.1"/>
</dbReference>
<proteinExistence type="predicted"/>